<sequence length="208" mass="22771">MVCQKERSKKLMSRDKILAAVKFNQPAAMPLPDMDVLNNLTDVRTDLVIKYKTVATAGGTFVHEVSGFDEIKTILKNDFKPGVKIISALDELSDYIYTDTVKFEDGHNFADVELTILRTKLGVAENGALWLTEKQMGSRVLPFIAQHLAVVIGKDNFVPTMAQAYQAIGDADYGYGSFISGPSKTADIEQSLVIGAHGPRSLSVFILS</sequence>
<dbReference type="InterPro" id="IPR024185">
    <property type="entry name" value="FTHF_cligase-like_sf"/>
</dbReference>
<feature type="domain" description="LUD" evidence="1">
    <location>
        <begin position="90"/>
        <end position="206"/>
    </location>
</feature>
<gene>
    <name evidence="2" type="ORF">HYN43_017070</name>
</gene>
<dbReference type="Proteomes" id="UP000270046">
    <property type="component" value="Chromosome"/>
</dbReference>
<dbReference type="SUPFAM" id="SSF100950">
    <property type="entry name" value="NagB/RpiA/CoA transferase-like"/>
    <property type="match status" value="1"/>
</dbReference>
<dbReference type="InterPro" id="IPR003741">
    <property type="entry name" value="LUD_dom"/>
</dbReference>
<proteinExistence type="predicted"/>
<evidence type="ECO:0000259" key="1">
    <source>
        <dbReference type="Pfam" id="PF02589"/>
    </source>
</evidence>
<evidence type="ECO:0000313" key="3">
    <source>
        <dbReference type="Proteomes" id="UP000270046"/>
    </source>
</evidence>
<organism evidence="2 3">
    <name type="scientific">Mucilaginibacter celer</name>
    <dbReference type="NCBI Taxonomy" id="2305508"/>
    <lineage>
        <taxon>Bacteria</taxon>
        <taxon>Pseudomonadati</taxon>
        <taxon>Bacteroidota</taxon>
        <taxon>Sphingobacteriia</taxon>
        <taxon>Sphingobacteriales</taxon>
        <taxon>Sphingobacteriaceae</taxon>
        <taxon>Mucilaginibacter</taxon>
    </lineage>
</organism>
<dbReference type="OrthoDB" id="9794157at2"/>
<dbReference type="KEGG" id="muh:HYN43_017070"/>
<protein>
    <submittedName>
        <fullName evidence="2">Lactate utilization protein B/C</fullName>
    </submittedName>
</protein>
<dbReference type="InterPro" id="IPR037171">
    <property type="entry name" value="NagB/RpiA_transferase-like"/>
</dbReference>
<evidence type="ECO:0000313" key="2">
    <source>
        <dbReference type="EMBL" id="AYL96911.1"/>
    </source>
</evidence>
<dbReference type="PANTHER" id="PTHR43682:SF1">
    <property type="entry name" value="LACTATE UTILIZATION PROTEIN C"/>
    <property type="match status" value="1"/>
</dbReference>
<dbReference type="PANTHER" id="PTHR43682">
    <property type="entry name" value="LACTATE UTILIZATION PROTEIN C"/>
    <property type="match status" value="1"/>
</dbReference>
<accession>A0A494VS82</accession>
<name>A0A494VS82_9SPHI</name>
<keyword evidence="3" id="KW-1185">Reference proteome</keyword>
<reference evidence="2 3" key="1">
    <citation type="submission" date="2018-10" db="EMBL/GenBank/DDBJ databases">
        <title>Genome sequencing of Mucilaginibacter sp. HYN0043.</title>
        <authorList>
            <person name="Kim M."/>
            <person name="Yi H."/>
        </authorList>
    </citation>
    <scope>NUCLEOTIDE SEQUENCE [LARGE SCALE GENOMIC DNA]</scope>
    <source>
        <strain evidence="2 3">HYN0043</strain>
    </source>
</reference>
<dbReference type="EMBL" id="CP032869">
    <property type="protein sequence ID" value="AYL96911.1"/>
    <property type="molecule type" value="Genomic_DNA"/>
</dbReference>
<dbReference type="AlphaFoldDB" id="A0A494VS82"/>
<dbReference type="Gene3D" id="3.40.50.10420">
    <property type="entry name" value="NagB/RpiA/CoA transferase-like"/>
    <property type="match status" value="1"/>
</dbReference>
<dbReference type="Pfam" id="PF02589">
    <property type="entry name" value="LUD_dom"/>
    <property type="match status" value="1"/>
</dbReference>